<dbReference type="NCBIfam" id="NF010367">
    <property type="entry name" value="PRK13795.1-2"/>
    <property type="match status" value="1"/>
</dbReference>
<dbReference type="Gene3D" id="3.40.50.620">
    <property type="entry name" value="HUPs"/>
    <property type="match status" value="1"/>
</dbReference>
<evidence type="ECO:0000313" key="2">
    <source>
        <dbReference type="EMBL" id="ABL78067.1"/>
    </source>
</evidence>
<keyword evidence="3" id="KW-1185">Reference proteome</keyword>
<organism evidence="2 3">
    <name type="scientific">Thermofilum pendens (strain DSM 2475 / Hrk 5)</name>
    <dbReference type="NCBI Taxonomy" id="368408"/>
    <lineage>
        <taxon>Archaea</taxon>
        <taxon>Thermoproteota</taxon>
        <taxon>Thermoprotei</taxon>
        <taxon>Thermofilales</taxon>
        <taxon>Thermofilaceae</taxon>
        <taxon>Thermofilum</taxon>
    </lineage>
</organism>
<dbReference type="GeneID" id="4601623"/>
<evidence type="ECO:0000259" key="1">
    <source>
        <dbReference type="PROSITE" id="PS51379"/>
    </source>
</evidence>
<dbReference type="SUPFAM" id="SSF52402">
    <property type="entry name" value="Adenine nucleotide alpha hydrolases-like"/>
    <property type="match status" value="1"/>
</dbReference>
<dbReference type="Pfam" id="PF01507">
    <property type="entry name" value="PAPS_reduct"/>
    <property type="match status" value="1"/>
</dbReference>
<dbReference type="EMBL" id="CP000505">
    <property type="protein sequence ID" value="ABL78067.1"/>
    <property type="molecule type" value="Genomic_DNA"/>
</dbReference>
<name>A1RXY7_THEPD</name>
<dbReference type="Proteomes" id="UP000000641">
    <property type="component" value="Chromosome"/>
</dbReference>
<feature type="domain" description="4Fe-4S ferredoxin-type" evidence="1">
    <location>
        <begin position="571"/>
        <end position="600"/>
    </location>
</feature>
<dbReference type="InterPro" id="IPR002500">
    <property type="entry name" value="PAPS_reduct_dom"/>
</dbReference>
<dbReference type="PANTHER" id="PTHR43196">
    <property type="entry name" value="SULFATE ADENYLYLTRANSFERASE SUBUNIT 2"/>
    <property type="match status" value="1"/>
</dbReference>
<dbReference type="EnsemblBacteria" id="ABL78067">
    <property type="protein sequence ID" value="ABL78067"/>
    <property type="gene ID" value="Tpen_0665"/>
</dbReference>
<sequence length="614" mass="70741">MSSFEVLKRSQVHVWWDLKENLPRLTASNSEPCFRVRLSPPGDARPLVGHYYKFVFRVIETYFGGDPPFPRRKIALVNKVPYPDLAEEVVIDGQVAGHLLYDLRSERWRFKPLYAGAEEALRNRKGYYAIVDLPRLSRGYVVKKDSVVEANLPEGDEYVTIGTKSGDFYGVGAMLRNRRIYVLKAWRARPRAWLSRDPDWSTAVLRNREYLLAKEAEAVSFIREVAEKYRLPVFVSLSGGKDSLVTLHLAVKALGNEKVKALFNNTGLEFEETVEYARRIADYYGVELIEADAGDNFWRALPVMGPPARDYRWCCKVTKFSTISRAVKKFFPEGALSLVGQRKYESSARALSPRIWRNYWLPGVVAASPVHDWSAMDIWLYIFMERLPVNKLYYYGFDRLGCWLCPASEMGELDLLRIVKPGLYDKWKSYLESYAQMNGLGEEWVKFGLWRWVRPPKDIQRICVSQVQARRGARYDRHASGNTVEYRLHNPSVRIIEEKVRNLWHTLNKPLEIESVQVTGNAVALRFKREATASELELVDRVLIRSYFCVECLECSNWCPTKSISIDSENGGIKVNESTCIHCGTCNYKCPVVEYTFKHLEMLKPQPQTRTTAS</sequence>
<dbReference type="HOGENOM" id="CLU_026622_0_0_2"/>
<dbReference type="GO" id="GO:0016491">
    <property type="term" value="F:oxidoreductase activity"/>
    <property type="evidence" value="ECO:0007669"/>
    <property type="project" value="UniProtKB-ARBA"/>
</dbReference>
<dbReference type="CDD" id="cd23947">
    <property type="entry name" value="PAPS_reductase-like_YbdN"/>
    <property type="match status" value="1"/>
</dbReference>
<dbReference type="KEGG" id="tpe:Tpen_0665"/>
<feature type="domain" description="4Fe-4S ferredoxin-type" evidence="1">
    <location>
        <begin position="540"/>
        <end position="569"/>
    </location>
</feature>
<dbReference type="InterPro" id="IPR050128">
    <property type="entry name" value="Sulfate_adenylyltrnsfr_sub2"/>
</dbReference>
<proteinExistence type="predicted"/>
<accession>A1RXY7</accession>
<dbReference type="PROSITE" id="PS51379">
    <property type="entry name" value="4FE4S_FER_2"/>
    <property type="match status" value="2"/>
</dbReference>
<dbReference type="AlphaFoldDB" id="A1RXY7"/>
<dbReference type="InterPro" id="IPR017896">
    <property type="entry name" value="4Fe4S_Fe-S-bd"/>
</dbReference>
<reference evidence="3" key="1">
    <citation type="journal article" date="2008" name="J. Bacteriol.">
        <title>Genome sequence of Thermofilum pendens reveals an exceptional loss of biosynthetic pathways without genome reduction.</title>
        <authorList>
            <person name="Anderson I."/>
            <person name="Rodriguez J."/>
            <person name="Susanti D."/>
            <person name="Porat I."/>
            <person name="Reich C."/>
            <person name="Ulrich L.E."/>
            <person name="Elkins J.G."/>
            <person name="Mavromatis K."/>
            <person name="Lykidis A."/>
            <person name="Kim E."/>
            <person name="Thompson L.S."/>
            <person name="Nolan M."/>
            <person name="Land M."/>
            <person name="Copeland A."/>
            <person name="Lapidus A."/>
            <person name="Lucas S."/>
            <person name="Detter C."/>
            <person name="Zhulin I.B."/>
            <person name="Olsen G.J."/>
            <person name="Whitman W."/>
            <person name="Mukhopadhyay B."/>
            <person name="Bristow J."/>
            <person name="Kyrpides N."/>
        </authorList>
    </citation>
    <scope>NUCLEOTIDE SEQUENCE [LARGE SCALE GENOMIC DNA]</scope>
    <source>
        <strain evidence="3">DSM 2475 / Hrk 5</strain>
    </source>
</reference>
<dbReference type="STRING" id="368408.Tpen_0665"/>
<dbReference type="Pfam" id="PF13237">
    <property type="entry name" value="Fer4_10"/>
    <property type="match status" value="1"/>
</dbReference>
<dbReference type="Gene3D" id="3.30.70.20">
    <property type="match status" value="1"/>
</dbReference>
<dbReference type="InterPro" id="IPR017900">
    <property type="entry name" value="4Fe4S_Fe_S_CS"/>
</dbReference>
<evidence type="ECO:0000313" key="3">
    <source>
        <dbReference type="Proteomes" id="UP000000641"/>
    </source>
</evidence>
<dbReference type="PANTHER" id="PTHR43196:SF2">
    <property type="entry name" value="PHOSPHOADENOSINE PHOSPHOSULFATE REDUCTASE"/>
    <property type="match status" value="1"/>
</dbReference>
<protein>
    <submittedName>
        <fullName evidence="2">Phosphoadenosine phosphosulfate reductase</fullName>
    </submittedName>
</protein>
<dbReference type="PROSITE" id="PS00198">
    <property type="entry name" value="4FE4S_FER_1"/>
    <property type="match status" value="2"/>
</dbReference>
<dbReference type="eggNOG" id="arCOG00073">
    <property type="taxonomic scope" value="Archaea"/>
</dbReference>
<dbReference type="InterPro" id="IPR014729">
    <property type="entry name" value="Rossmann-like_a/b/a_fold"/>
</dbReference>
<dbReference type="SUPFAM" id="SSF54862">
    <property type="entry name" value="4Fe-4S ferredoxins"/>
    <property type="match status" value="1"/>
</dbReference>
<dbReference type="OrthoDB" id="14887at2157"/>
<gene>
    <name evidence="2" type="ordered locus">Tpen_0665</name>
</gene>
<dbReference type="RefSeq" id="WP_011752332.1">
    <property type="nucleotide sequence ID" value="NC_008698.1"/>
</dbReference>